<comment type="similarity">
    <text evidence="3 9">Belongs to the class-II aminoacyl-tRNA synthetase family. HisZ subfamily.</text>
</comment>
<protein>
    <recommendedName>
        <fullName evidence="4 9">ATP phosphoribosyltransferase regulatory subunit</fullName>
    </recommendedName>
</protein>
<dbReference type="PIRSF" id="PIRSF001549">
    <property type="entry name" value="His-tRNA_synth"/>
    <property type="match status" value="1"/>
</dbReference>
<organism evidence="12 13">
    <name type="scientific">Oceanobacillus polygoni</name>
    <dbReference type="NCBI Taxonomy" id="1235259"/>
    <lineage>
        <taxon>Bacteria</taxon>
        <taxon>Bacillati</taxon>
        <taxon>Bacillota</taxon>
        <taxon>Bacilli</taxon>
        <taxon>Bacillales</taxon>
        <taxon>Bacillaceae</taxon>
        <taxon>Oceanobacillus</taxon>
    </lineage>
</organism>
<evidence type="ECO:0000256" key="7">
    <source>
        <dbReference type="ARBA" id="ARBA00023102"/>
    </source>
</evidence>
<comment type="subcellular location">
    <subcellularLocation>
        <location evidence="1 9">Cytoplasm</location>
    </subcellularLocation>
</comment>
<comment type="miscellaneous">
    <text evidence="9">This function is generally fulfilled by the C-terminal part of HisG, which is missing in some bacteria such as this one.</text>
</comment>
<feature type="domain" description="Class II Histidinyl-tRNA synthetase (HisRS)-like catalytic core" evidence="11">
    <location>
        <begin position="15"/>
        <end position="315"/>
    </location>
</feature>
<feature type="binding site" evidence="10">
    <location>
        <position position="125"/>
    </location>
    <ligand>
        <name>L-histidine</name>
        <dbReference type="ChEBI" id="CHEBI:57595"/>
    </ligand>
</feature>
<evidence type="ECO:0000256" key="1">
    <source>
        <dbReference type="ARBA" id="ARBA00004496"/>
    </source>
</evidence>
<dbReference type="InterPro" id="IPR045864">
    <property type="entry name" value="aa-tRNA-synth_II/BPL/LPL"/>
</dbReference>
<evidence type="ECO:0000256" key="10">
    <source>
        <dbReference type="PIRSR" id="PIRSR001549-1"/>
    </source>
</evidence>
<evidence type="ECO:0000256" key="3">
    <source>
        <dbReference type="ARBA" id="ARBA00005539"/>
    </source>
</evidence>
<evidence type="ECO:0000259" key="11">
    <source>
        <dbReference type="Pfam" id="PF13393"/>
    </source>
</evidence>
<dbReference type="InterPro" id="IPR041715">
    <property type="entry name" value="HisRS-like_core"/>
</dbReference>
<evidence type="ECO:0000313" key="12">
    <source>
        <dbReference type="EMBL" id="MBP2079341.1"/>
    </source>
</evidence>
<dbReference type="GO" id="GO:0140096">
    <property type="term" value="F:catalytic activity, acting on a protein"/>
    <property type="evidence" value="ECO:0007669"/>
    <property type="project" value="UniProtKB-ARBA"/>
</dbReference>
<dbReference type="GO" id="GO:0004821">
    <property type="term" value="F:histidine-tRNA ligase activity"/>
    <property type="evidence" value="ECO:0007669"/>
    <property type="project" value="TreeGrafter"/>
</dbReference>
<dbReference type="RefSeq" id="WP_149473266.1">
    <property type="nucleotide sequence ID" value="NZ_JAGGMB010000015.1"/>
</dbReference>
<dbReference type="OrthoDB" id="9800814at2"/>
<dbReference type="NCBIfam" id="TIGR00443">
    <property type="entry name" value="hisZ_biosyn_reg"/>
    <property type="match status" value="1"/>
</dbReference>
<reference evidence="12" key="1">
    <citation type="submission" date="2021-03" db="EMBL/GenBank/DDBJ databases">
        <title>Genomic Encyclopedia of Type Strains, Phase IV (KMG-IV): sequencing the most valuable type-strain genomes for metagenomic binning, comparative biology and taxonomic classification.</title>
        <authorList>
            <person name="Goeker M."/>
        </authorList>
    </citation>
    <scope>NUCLEOTIDE SEQUENCE</scope>
    <source>
        <strain evidence="12">DSM 107338</strain>
    </source>
</reference>
<evidence type="ECO:0000256" key="5">
    <source>
        <dbReference type="ARBA" id="ARBA00022490"/>
    </source>
</evidence>
<dbReference type="CDD" id="cd00773">
    <property type="entry name" value="HisRS-like_core"/>
    <property type="match status" value="1"/>
</dbReference>
<dbReference type="PANTHER" id="PTHR43707:SF6">
    <property type="entry name" value="ATP PHOSPHORIBOSYLTRANSFERASE REGULATORY SUBUNIT"/>
    <property type="match status" value="1"/>
</dbReference>
<evidence type="ECO:0000256" key="8">
    <source>
        <dbReference type="ARBA" id="ARBA00025246"/>
    </source>
</evidence>
<feature type="binding site" evidence="10">
    <location>
        <begin position="271"/>
        <end position="272"/>
    </location>
    <ligand>
        <name>L-histidine</name>
        <dbReference type="ChEBI" id="CHEBI:57595"/>
    </ligand>
</feature>
<keyword evidence="13" id="KW-1185">Reference proteome</keyword>
<dbReference type="InterPro" id="IPR004517">
    <property type="entry name" value="HisZ"/>
</dbReference>
<dbReference type="Proteomes" id="UP001138793">
    <property type="component" value="Unassembled WGS sequence"/>
</dbReference>
<feature type="binding site" evidence="10">
    <location>
        <position position="121"/>
    </location>
    <ligand>
        <name>L-histidine</name>
        <dbReference type="ChEBI" id="CHEBI:57595"/>
    </ligand>
</feature>
<name>A0A9X0YWK0_9BACI</name>
<sequence length="416" mass="47657">MQRYTLNDRNKHVEDFQVRDNLIATLKNRFTTYGYKQVRTKAFENYEMYSDITGTVQKDDMIKVIDTTGKVLVLRPDVTIPITRMMTAVNQANDVFSQRLFYVLDVFRQSQEMPNQKESTQAGVEFFGENTPEVDAEIMMLAVHTLKDLGFENFKIEIGHAGFFKELIQQAALSEQDLQQLQALIQSKNIADIELFLEGMPIEEELKRAIQSIPLLYGAPDQVIQQAEKIIRSTHMQHVLQNLIDVFALIKDYGVEEYVAMNLGLINNMNYYTGIIFQGFVDRIGQPVLMGGRYDHLGKQLDKEMPAIGFAFEVDLLIHAILEQGLAEAPNKLVDAVIYYTNEKQREALTTAVELRNKGYQVLSFRNDSSNRNPISSKSIINFEKEQNLFSNEQIKQTFSKADELVKLLQGHKEGF</sequence>
<evidence type="ECO:0000256" key="9">
    <source>
        <dbReference type="HAMAP-Rule" id="MF_00125"/>
    </source>
</evidence>
<feature type="binding site" evidence="10">
    <location>
        <begin position="77"/>
        <end position="79"/>
    </location>
    <ligand>
        <name>L-histidine</name>
        <dbReference type="ChEBI" id="CHEBI:57595"/>
    </ligand>
</feature>
<evidence type="ECO:0000256" key="4">
    <source>
        <dbReference type="ARBA" id="ARBA00020397"/>
    </source>
</evidence>
<dbReference type="AlphaFoldDB" id="A0A9X0YWK0"/>
<dbReference type="HAMAP" id="MF_00125">
    <property type="entry name" value="HisZ"/>
    <property type="match status" value="1"/>
</dbReference>
<keyword evidence="7 9" id="KW-0368">Histidine biosynthesis</keyword>
<dbReference type="GO" id="GO:0016757">
    <property type="term" value="F:glycosyltransferase activity"/>
    <property type="evidence" value="ECO:0007669"/>
    <property type="project" value="UniProtKB-KW"/>
</dbReference>
<dbReference type="EMBL" id="JAGGMB010000015">
    <property type="protein sequence ID" value="MBP2079341.1"/>
    <property type="molecule type" value="Genomic_DNA"/>
</dbReference>
<comment type="subunit">
    <text evidence="9">Heteromultimer composed of HisG and HisZ subunits.</text>
</comment>
<dbReference type="GO" id="GO:0000105">
    <property type="term" value="P:L-histidine biosynthetic process"/>
    <property type="evidence" value="ECO:0007669"/>
    <property type="project" value="UniProtKB-UniRule"/>
</dbReference>
<comment type="function">
    <text evidence="8 9">Required for the first step of histidine biosynthesis. May allow the feedback regulation of ATP phosphoribosyltransferase activity by histidine.</text>
</comment>
<accession>A0A9X0YWK0</accession>
<keyword evidence="6 9" id="KW-0028">Amino-acid biosynthesis</keyword>
<keyword evidence="5 9" id="KW-0963">Cytoplasm</keyword>
<keyword evidence="12" id="KW-0808">Transferase</keyword>
<dbReference type="Pfam" id="PF13393">
    <property type="entry name" value="tRNA-synt_His"/>
    <property type="match status" value="1"/>
</dbReference>
<evidence type="ECO:0000313" key="13">
    <source>
        <dbReference type="Proteomes" id="UP001138793"/>
    </source>
</evidence>
<comment type="pathway">
    <text evidence="2 9">Amino-acid biosynthesis; L-histidine biosynthesis; L-histidine from 5-phospho-alpha-D-ribose 1-diphosphate: step 1/9.</text>
</comment>
<evidence type="ECO:0000256" key="2">
    <source>
        <dbReference type="ARBA" id="ARBA00004667"/>
    </source>
</evidence>
<proteinExistence type="inferred from homology"/>
<evidence type="ECO:0000256" key="6">
    <source>
        <dbReference type="ARBA" id="ARBA00022605"/>
    </source>
</evidence>
<dbReference type="Gene3D" id="3.30.930.10">
    <property type="entry name" value="Bira Bifunctional Protein, Domain 2"/>
    <property type="match status" value="1"/>
</dbReference>
<dbReference type="PANTHER" id="PTHR43707">
    <property type="entry name" value="HISTIDYL-TRNA SYNTHETASE"/>
    <property type="match status" value="1"/>
</dbReference>
<comment type="caution">
    <text evidence="12">The sequence shown here is derived from an EMBL/GenBank/DDBJ whole genome shotgun (WGS) entry which is preliminary data.</text>
</comment>
<dbReference type="GO" id="GO:0006427">
    <property type="term" value="P:histidyl-tRNA aminoacylation"/>
    <property type="evidence" value="ECO:0007669"/>
    <property type="project" value="TreeGrafter"/>
</dbReference>
<feature type="binding site" evidence="10">
    <location>
        <position position="108"/>
    </location>
    <ligand>
        <name>L-histidine</name>
        <dbReference type="ChEBI" id="CHEBI:57595"/>
    </ligand>
</feature>
<gene>
    <name evidence="9" type="primary">hisZ</name>
    <name evidence="12" type="ORF">J2Z64_003639</name>
</gene>
<keyword evidence="12" id="KW-0328">Glycosyltransferase</keyword>
<dbReference type="InterPro" id="IPR004516">
    <property type="entry name" value="HisRS/HisZ"/>
</dbReference>
<dbReference type="SUPFAM" id="SSF55681">
    <property type="entry name" value="Class II aaRS and biotin synthetases"/>
    <property type="match status" value="1"/>
</dbReference>
<dbReference type="GO" id="GO:0005737">
    <property type="term" value="C:cytoplasm"/>
    <property type="evidence" value="ECO:0007669"/>
    <property type="project" value="UniProtKB-SubCell"/>
</dbReference>